<dbReference type="PANTHER" id="PTHR43734">
    <property type="entry name" value="PHYTOENE DESATURASE"/>
    <property type="match status" value="1"/>
</dbReference>
<evidence type="ECO:0000256" key="3">
    <source>
        <dbReference type="ARBA" id="ARBA00022746"/>
    </source>
</evidence>
<dbReference type="AlphaFoldDB" id="A0AAE6KPY5"/>
<dbReference type="GO" id="GO:0016491">
    <property type="term" value="F:oxidoreductase activity"/>
    <property type="evidence" value="ECO:0007669"/>
    <property type="project" value="UniProtKB-KW"/>
</dbReference>
<proteinExistence type="inferred from homology"/>
<dbReference type="KEGG" id="mrk:FIT61_04335"/>
<dbReference type="NCBIfam" id="TIGR02734">
    <property type="entry name" value="crtI_fam"/>
    <property type="match status" value="1"/>
</dbReference>
<name>A0AAE6KPY5_9PROT</name>
<evidence type="ECO:0000313" key="7">
    <source>
        <dbReference type="EMBL" id="QDD14162.1"/>
    </source>
</evidence>
<dbReference type="InterPro" id="IPR002937">
    <property type="entry name" value="Amino_oxidase"/>
</dbReference>
<dbReference type="Pfam" id="PF01593">
    <property type="entry name" value="Amino_oxidase"/>
    <property type="match status" value="1"/>
</dbReference>
<organism evidence="7 8">
    <name type="scientific">Candidatus Methylopumilus rimovensis</name>
    <dbReference type="NCBI Taxonomy" id="2588535"/>
    <lineage>
        <taxon>Bacteria</taxon>
        <taxon>Pseudomonadati</taxon>
        <taxon>Pseudomonadota</taxon>
        <taxon>Betaproteobacteria</taxon>
        <taxon>Nitrosomonadales</taxon>
        <taxon>Methylophilaceae</taxon>
        <taxon>Candidatus Methylopumilus</taxon>
    </lineage>
</organism>
<keyword evidence="8" id="KW-1185">Reference proteome</keyword>
<keyword evidence="4 5" id="KW-0560">Oxidoreductase</keyword>
<dbReference type="PANTHER" id="PTHR43734:SF3">
    <property type="entry name" value="B-CAROTENE KETOLASE"/>
    <property type="match status" value="1"/>
</dbReference>
<dbReference type="RefSeq" id="WP_139883942.1">
    <property type="nucleotide sequence ID" value="NZ_CP040986.1"/>
</dbReference>
<evidence type="ECO:0000256" key="2">
    <source>
        <dbReference type="ARBA" id="ARBA00006046"/>
    </source>
</evidence>
<sequence length="493" mass="56258">MQTKKIIVIGSGFGGIAAALRMRAKGYEVDLHEKLDQLGGRARQFNQNGFIHDAGPTVITAPYLFRELFEIFGEEIDDFINFIPLDPWYRFRFHDGSFFNYGPNQDELLEQIKAFEPKDVNGYLKMLKHAEKIFELGYLKLADQPFHKLSSLIRYTPDIIKLKGYQSVYQFVSTYLKHPNLRQAFSIQPLLVGGNPFNTTSIYALIHALEKKWGVFFAKGGTGEIVSQLKMLMERKGINIFLNSEINKIVTSQQKVDGIVNSKGDFYKTDYLITNADPIYTNNHLIDNQKISLHNKFINKTAKHSMGLFVLFFGTKVKYENIAHHTIWMGPRYKELLSDIFDLHKLADDFSIYLHRPTATDTNFAPIGCDSFYALIPVPNLKGNIVWEDEAPAFIKSIIKALEQTMMPKLTETICESFYMTPENFLQDYNTPFGSGFSIAPLFRQSAWFRTHNKDDLYQNLFYVGAGTHPGAGVPGVLNSAKVIDKLIPKHEK</sequence>
<evidence type="ECO:0000259" key="6">
    <source>
        <dbReference type="Pfam" id="PF01593"/>
    </source>
</evidence>
<dbReference type="GO" id="GO:0016117">
    <property type="term" value="P:carotenoid biosynthetic process"/>
    <property type="evidence" value="ECO:0007669"/>
    <property type="project" value="UniProtKB-KW"/>
</dbReference>
<dbReference type="SUPFAM" id="SSF51905">
    <property type="entry name" value="FAD/NAD(P)-binding domain"/>
    <property type="match status" value="1"/>
</dbReference>
<comment type="similarity">
    <text evidence="2 5">Belongs to the carotenoid/retinoid oxidoreductase family.</text>
</comment>
<evidence type="ECO:0000256" key="4">
    <source>
        <dbReference type="ARBA" id="ARBA00023002"/>
    </source>
</evidence>
<comment type="pathway">
    <text evidence="1 5">Carotenoid biosynthesis.</text>
</comment>
<protein>
    <submittedName>
        <fullName evidence="7">Phytoene desaturase</fullName>
    </submittedName>
</protein>
<dbReference type="InterPro" id="IPR036188">
    <property type="entry name" value="FAD/NAD-bd_sf"/>
</dbReference>
<feature type="domain" description="Amine oxidase" evidence="6">
    <location>
        <begin position="14"/>
        <end position="482"/>
    </location>
</feature>
<evidence type="ECO:0000313" key="8">
    <source>
        <dbReference type="Proteomes" id="UP000312102"/>
    </source>
</evidence>
<reference evidence="7 8" key="1">
    <citation type="journal article" date="2019" name="ISME J.">
        <title>Evolution in action: habitat transition from sediment to the pelagial leads to genome streamlining in Methylophilaceae.</title>
        <authorList>
            <person name="Salcher M."/>
            <person name="Schaefle D."/>
            <person name="Kaspar M."/>
            <person name="Neuenschwander S.M."/>
            <person name="Ghai R."/>
        </authorList>
    </citation>
    <scope>NUCLEOTIDE SEQUENCE [LARGE SCALE GENOMIC DNA]</scope>
    <source>
        <strain evidence="7 8">MMS-RI-1</strain>
    </source>
</reference>
<dbReference type="Gene3D" id="3.50.50.60">
    <property type="entry name" value="FAD/NAD(P)-binding domain"/>
    <property type="match status" value="2"/>
</dbReference>
<accession>A0AAE6KPY5</accession>
<evidence type="ECO:0000256" key="5">
    <source>
        <dbReference type="RuleBase" id="RU362075"/>
    </source>
</evidence>
<keyword evidence="3 5" id="KW-0125">Carotenoid biosynthesis</keyword>
<evidence type="ECO:0000256" key="1">
    <source>
        <dbReference type="ARBA" id="ARBA00004829"/>
    </source>
</evidence>
<dbReference type="EMBL" id="CP040986">
    <property type="protein sequence ID" value="QDD14162.1"/>
    <property type="molecule type" value="Genomic_DNA"/>
</dbReference>
<dbReference type="Proteomes" id="UP000312102">
    <property type="component" value="Chromosome"/>
</dbReference>
<gene>
    <name evidence="7" type="primary">crtI</name>
    <name evidence="7" type="ORF">FIT61_04335</name>
</gene>
<dbReference type="InterPro" id="IPR014105">
    <property type="entry name" value="Carotenoid/retinoid_OxRdtase"/>
</dbReference>